<organism evidence="1 2">
    <name type="scientific">Adiantum capillus-veneris</name>
    <name type="common">Maidenhair fern</name>
    <dbReference type="NCBI Taxonomy" id="13818"/>
    <lineage>
        <taxon>Eukaryota</taxon>
        <taxon>Viridiplantae</taxon>
        <taxon>Streptophyta</taxon>
        <taxon>Embryophyta</taxon>
        <taxon>Tracheophyta</taxon>
        <taxon>Polypodiopsida</taxon>
        <taxon>Polypodiidae</taxon>
        <taxon>Polypodiales</taxon>
        <taxon>Pteridineae</taxon>
        <taxon>Pteridaceae</taxon>
        <taxon>Vittarioideae</taxon>
        <taxon>Adiantum</taxon>
    </lineage>
</organism>
<sequence>MTWKRHWVFQEVEKAWWKHGNDEHKDRTRSDRANFWKASSRASSLISPERQRKQILDAEGYQTRSALTRGPRPSLKRCGAHGLSRLFTQWFLRGGVDQRNP</sequence>
<name>A0A9D4ZEH0_ADICA</name>
<dbReference type="EMBL" id="JABFUD020000013">
    <property type="protein sequence ID" value="KAI5071122.1"/>
    <property type="molecule type" value="Genomic_DNA"/>
</dbReference>
<reference evidence="1" key="1">
    <citation type="submission" date="2021-01" db="EMBL/GenBank/DDBJ databases">
        <title>Adiantum capillus-veneris genome.</title>
        <authorList>
            <person name="Fang Y."/>
            <person name="Liao Q."/>
        </authorList>
    </citation>
    <scope>NUCLEOTIDE SEQUENCE</scope>
    <source>
        <strain evidence="1">H3</strain>
        <tissue evidence="1">Leaf</tissue>
    </source>
</reference>
<evidence type="ECO:0000313" key="1">
    <source>
        <dbReference type="EMBL" id="KAI5071122.1"/>
    </source>
</evidence>
<dbReference type="Proteomes" id="UP000886520">
    <property type="component" value="Chromosome 13"/>
</dbReference>
<dbReference type="AlphaFoldDB" id="A0A9D4ZEH0"/>
<keyword evidence="2" id="KW-1185">Reference proteome</keyword>
<proteinExistence type="predicted"/>
<evidence type="ECO:0000313" key="2">
    <source>
        <dbReference type="Proteomes" id="UP000886520"/>
    </source>
</evidence>
<protein>
    <submittedName>
        <fullName evidence="1">Uncharacterized protein</fullName>
    </submittedName>
</protein>
<comment type="caution">
    <text evidence="1">The sequence shown here is derived from an EMBL/GenBank/DDBJ whole genome shotgun (WGS) entry which is preliminary data.</text>
</comment>
<gene>
    <name evidence="1" type="ORF">GOP47_0013373</name>
</gene>
<accession>A0A9D4ZEH0</accession>